<dbReference type="KEGG" id="vg:29122568"/>
<evidence type="ECO:0000313" key="2">
    <source>
        <dbReference type="Proteomes" id="UP000203157"/>
    </source>
</evidence>
<reference evidence="1 2" key="1">
    <citation type="submission" date="2016-01" db="EMBL/GenBank/DDBJ databases">
        <title>The genomic content and context of auxiliary metabolic genes in marine cyanophages.</title>
        <authorList>
            <person name="Marston M.F."/>
            <person name="Martiny J.B.H."/>
            <person name="Crummett L.T."/>
        </authorList>
    </citation>
    <scope>NUCLEOTIDE SEQUENCE [LARGE SCALE GENOMIC DNA]</scope>
    <source>
        <strain evidence="1">RW_108_0702</strain>
    </source>
</reference>
<sequence length="57" mass="6694">MTVTKNSHYYTEVEVDENGDLVLPLPTKLLEDLGWTTDTEVEFEMHDDYFTIRRASK</sequence>
<dbReference type="OrthoDB" id="28705at10239"/>
<keyword evidence="2" id="KW-1185">Reference proteome</keyword>
<gene>
    <name evidence="1" type="ORF">R1080702_066</name>
</gene>
<dbReference type="EMBL" id="KU594606">
    <property type="protein sequence ID" value="AMO43075.1"/>
    <property type="molecule type" value="Genomic_DNA"/>
</dbReference>
<accession>A0A127KM50</accession>
<organism evidence="1 2">
    <name type="scientific">Cyanophage S-RIM32</name>
    <dbReference type="NCBI Taxonomy" id="1278479"/>
    <lineage>
        <taxon>Viruses</taxon>
        <taxon>Duplodnaviria</taxon>
        <taxon>Heunggongvirae</taxon>
        <taxon>Uroviricota</taxon>
        <taxon>Caudoviricetes</taxon>
        <taxon>Pantevenvirales</taxon>
        <taxon>Kyanoviridae</taxon>
        <taxon>Bristolvirus</taxon>
        <taxon>Bristolvirus rhodeisland</taxon>
    </lineage>
</organism>
<dbReference type="InterPro" id="IPR037914">
    <property type="entry name" value="SpoVT-AbrB_sf"/>
</dbReference>
<protein>
    <submittedName>
        <fullName evidence="1">Uncharacterized protein</fullName>
    </submittedName>
</protein>
<dbReference type="RefSeq" id="YP_009301568.1">
    <property type="nucleotide sequence ID" value="NC_031235.1"/>
</dbReference>
<proteinExistence type="predicted"/>
<dbReference type="GeneID" id="29122568"/>
<dbReference type="Proteomes" id="UP000203157">
    <property type="component" value="Segment"/>
</dbReference>
<evidence type="ECO:0000313" key="1">
    <source>
        <dbReference type="EMBL" id="AMO43075.1"/>
    </source>
</evidence>
<dbReference type="SUPFAM" id="SSF89447">
    <property type="entry name" value="AbrB/MazE/MraZ-like"/>
    <property type="match status" value="1"/>
</dbReference>
<name>A0A127KM50_9CAUD</name>